<evidence type="ECO:0000259" key="3">
    <source>
        <dbReference type="Pfam" id="PF25137"/>
    </source>
</evidence>
<protein>
    <submittedName>
        <fullName evidence="4">Uncharacterized protein</fullName>
    </submittedName>
</protein>
<dbReference type="Proteomes" id="UP000184196">
    <property type="component" value="Unassembled WGS sequence"/>
</dbReference>
<evidence type="ECO:0000313" key="4">
    <source>
        <dbReference type="EMBL" id="SHF30860.1"/>
    </source>
</evidence>
<dbReference type="PANTHER" id="PTHR11496:SF83">
    <property type="entry name" value="HYDROXYACID-OXOACID TRANSHYDROGENASE, MITOCHONDRIAL"/>
    <property type="match status" value="1"/>
</dbReference>
<evidence type="ECO:0000256" key="1">
    <source>
        <dbReference type="ARBA" id="ARBA00023002"/>
    </source>
</evidence>
<dbReference type="InterPro" id="IPR039697">
    <property type="entry name" value="Alcohol_dehydrogenase_Fe"/>
</dbReference>
<dbReference type="SUPFAM" id="SSF56796">
    <property type="entry name" value="Dehydroquinate synthase-like"/>
    <property type="match status" value="1"/>
</dbReference>
<dbReference type="PANTHER" id="PTHR11496">
    <property type="entry name" value="ALCOHOL DEHYDROGENASE"/>
    <property type="match status" value="1"/>
</dbReference>
<name>A0A1M5AKM8_9FIRM</name>
<dbReference type="Gene3D" id="3.40.50.1970">
    <property type="match status" value="1"/>
</dbReference>
<evidence type="ECO:0000313" key="5">
    <source>
        <dbReference type="Proteomes" id="UP000184196"/>
    </source>
</evidence>
<dbReference type="OrthoDB" id="9804734at2"/>
<dbReference type="AlphaFoldDB" id="A0A1M5AKM8"/>
<dbReference type="InterPro" id="IPR001670">
    <property type="entry name" value="ADH_Fe/GldA"/>
</dbReference>
<gene>
    <name evidence="4" type="ORF">SAMN02745218_01935</name>
</gene>
<dbReference type="GO" id="GO:0046872">
    <property type="term" value="F:metal ion binding"/>
    <property type="evidence" value="ECO:0007669"/>
    <property type="project" value="InterPro"/>
</dbReference>
<evidence type="ECO:0000259" key="2">
    <source>
        <dbReference type="Pfam" id="PF00465"/>
    </source>
</evidence>
<organism evidence="4 5">
    <name type="scientific">Desulfofundulus australicus DSM 11792</name>
    <dbReference type="NCBI Taxonomy" id="1121425"/>
    <lineage>
        <taxon>Bacteria</taxon>
        <taxon>Bacillati</taxon>
        <taxon>Bacillota</taxon>
        <taxon>Clostridia</taxon>
        <taxon>Eubacteriales</taxon>
        <taxon>Peptococcaceae</taxon>
        <taxon>Desulfofundulus</taxon>
    </lineage>
</organism>
<dbReference type="GO" id="GO:0004022">
    <property type="term" value="F:alcohol dehydrogenase (NAD+) activity"/>
    <property type="evidence" value="ECO:0007669"/>
    <property type="project" value="TreeGrafter"/>
</dbReference>
<dbReference type="Pfam" id="PF00465">
    <property type="entry name" value="Fe-ADH"/>
    <property type="match status" value="1"/>
</dbReference>
<feature type="domain" description="Alcohol dehydrogenase iron-type/glycerol dehydrogenase GldA" evidence="2">
    <location>
        <begin position="35"/>
        <end position="201"/>
    </location>
</feature>
<dbReference type="Pfam" id="PF25137">
    <property type="entry name" value="ADH_Fe_C"/>
    <property type="match status" value="1"/>
</dbReference>
<feature type="domain" description="Fe-containing alcohol dehydrogenase-like C-terminal" evidence="3">
    <location>
        <begin position="213"/>
        <end position="404"/>
    </location>
</feature>
<dbReference type="InterPro" id="IPR056798">
    <property type="entry name" value="ADH_Fe_C"/>
</dbReference>
<accession>A0A1M5AKM8</accession>
<keyword evidence="5" id="KW-1185">Reference proteome</keyword>
<dbReference type="FunFam" id="3.40.50.1970:FF:000003">
    <property type="entry name" value="Alcohol dehydrogenase, iron-containing"/>
    <property type="match status" value="1"/>
</dbReference>
<dbReference type="RefSeq" id="WP_073165590.1">
    <property type="nucleotide sequence ID" value="NZ_FQUW01000022.1"/>
</dbReference>
<dbReference type="EMBL" id="FQUW01000022">
    <property type="protein sequence ID" value="SHF30860.1"/>
    <property type="molecule type" value="Genomic_DNA"/>
</dbReference>
<proteinExistence type="predicted"/>
<reference evidence="5" key="1">
    <citation type="submission" date="2016-11" db="EMBL/GenBank/DDBJ databases">
        <authorList>
            <person name="Varghese N."/>
            <person name="Submissions S."/>
        </authorList>
    </citation>
    <scope>NUCLEOTIDE SEQUENCE [LARGE SCALE GENOMIC DNA]</scope>
    <source>
        <strain evidence="5">DSM 11792</strain>
    </source>
</reference>
<dbReference type="CDD" id="cd14862">
    <property type="entry name" value="Fe-ADH-like"/>
    <property type="match status" value="1"/>
</dbReference>
<dbReference type="Gene3D" id="1.20.1090.10">
    <property type="entry name" value="Dehydroquinate synthase-like - alpha domain"/>
    <property type="match status" value="1"/>
</dbReference>
<keyword evidence="1" id="KW-0560">Oxidoreductase</keyword>
<sequence length="413" mass="44916">MERPKYAFENPAVRLLYSISGASAIRGLQTIVVCPRVMIGIQAFNALGKNVRALAFSDRAMIITDKVVRVSGERVKENLVQAGFAVEIWDDALPEAPLENILRGAEVMRAHQPSVIVAVGGGSVIDTAKMVWLLYEKPDVDFRNLSPTAPLGLRKKAFLIGIPTTAGTGSEATSAAVITDGSHKIPLTHPELVPDIAVLDPRFTVSMPPQLTMWTGVDALAHAVGAYLTCNRASEYTDSFALQAIRLIFKYLPRAIEDGRDLEARQKMLVAANLAGMAFSNGAAGIDHALGHTIGKKFGLHHGLSVGVFLPYVCAFYARRLGRVDQLARELGYENGDEFIRALISFYESIGFAHYFFAYPQVKREAFEAAFDELVSWSLTDPCTAVAPVPITPDDYGKIIRSAFTGQLKGVMS</sequence>